<organism evidence="1 2">
    <name type="scientific">Mucilaginibacter celer</name>
    <dbReference type="NCBI Taxonomy" id="2305508"/>
    <lineage>
        <taxon>Bacteria</taxon>
        <taxon>Pseudomonadati</taxon>
        <taxon>Bacteroidota</taxon>
        <taxon>Sphingobacteriia</taxon>
        <taxon>Sphingobacteriales</taxon>
        <taxon>Sphingobacteriaceae</taxon>
        <taxon>Mucilaginibacter</taxon>
    </lineage>
</organism>
<evidence type="ECO:0000313" key="2">
    <source>
        <dbReference type="Proteomes" id="UP000270046"/>
    </source>
</evidence>
<dbReference type="OrthoDB" id="8418771at2"/>
<proteinExistence type="predicted"/>
<keyword evidence="2" id="KW-1185">Reference proteome</keyword>
<protein>
    <recommendedName>
        <fullName evidence="3">Phosphoribosylpyrophosphate synthetase</fullName>
    </recommendedName>
</protein>
<reference evidence="1 2" key="1">
    <citation type="submission" date="2018-10" db="EMBL/GenBank/DDBJ databases">
        <title>Genome sequencing of Mucilaginibacter sp. HYN0043.</title>
        <authorList>
            <person name="Kim M."/>
            <person name="Yi H."/>
        </authorList>
    </citation>
    <scope>NUCLEOTIDE SEQUENCE [LARGE SCALE GENOMIC DNA]</scope>
    <source>
        <strain evidence="1 2">HYN0043</strain>
    </source>
</reference>
<dbReference type="AlphaFoldDB" id="A0A494VWJ2"/>
<evidence type="ECO:0000313" key="1">
    <source>
        <dbReference type="EMBL" id="AYL95362.1"/>
    </source>
</evidence>
<dbReference type="Proteomes" id="UP000270046">
    <property type="component" value="Chromosome"/>
</dbReference>
<gene>
    <name evidence="1" type="ORF">HYN43_008670</name>
</gene>
<name>A0A494VWJ2_9SPHI</name>
<dbReference type="EMBL" id="CP032869">
    <property type="protein sequence ID" value="AYL95362.1"/>
    <property type="molecule type" value="Genomic_DNA"/>
</dbReference>
<sequence length="105" mass="11824">MVNMKNSDAKAEVIIDLQNKGYDLDFTLNNEFLRCVQDGELISPDDFEIAETYLIQSEAQAGMPYVIYAIRSLHNGIKGILMTSYSGFMHGMSIRLWSKLAANLN</sequence>
<evidence type="ECO:0008006" key="3">
    <source>
        <dbReference type="Google" id="ProtNLM"/>
    </source>
</evidence>
<accession>A0A494VWJ2</accession>
<dbReference type="KEGG" id="muh:HYN43_008670"/>